<evidence type="ECO:0000256" key="4">
    <source>
        <dbReference type="ARBA" id="ARBA00023163"/>
    </source>
</evidence>
<evidence type="ECO:0000256" key="2">
    <source>
        <dbReference type="ARBA" id="ARBA00023015"/>
    </source>
</evidence>
<accession>A0A743C9U7</accession>
<dbReference type="GO" id="GO:0003677">
    <property type="term" value="F:DNA binding"/>
    <property type="evidence" value="ECO:0007669"/>
    <property type="project" value="UniProtKB-KW"/>
</dbReference>
<dbReference type="Pfam" id="PF06530">
    <property type="entry name" value="Phage_antitermQ"/>
    <property type="match status" value="1"/>
</dbReference>
<dbReference type="InterPro" id="IPR010534">
    <property type="entry name" value="Phage_933W_GpQ"/>
</dbReference>
<dbReference type="EMBL" id="DAAUKB010000003">
    <property type="protein sequence ID" value="HAF1790686.1"/>
    <property type="molecule type" value="Genomic_DNA"/>
</dbReference>
<dbReference type="GO" id="GO:0060567">
    <property type="term" value="P:negative regulation of termination of DNA-templated transcription"/>
    <property type="evidence" value="ECO:0007669"/>
    <property type="project" value="InterPro"/>
</dbReference>
<organism evidence="5">
    <name type="scientific">Salmonella enterica</name>
    <name type="common">Salmonella choleraesuis</name>
    <dbReference type="NCBI Taxonomy" id="28901"/>
    <lineage>
        <taxon>Bacteria</taxon>
        <taxon>Pseudomonadati</taxon>
        <taxon>Pseudomonadota</taxon>
        <taxon>Gammaproteobacteria</taxon>
        <taxon>Enterobacterales</taxon>
        <taxon>Enterobacteriaceae</taxon>
        <taxon>Salmonella</taxon>
    </lineage>
</organism>
<keyword evidence="3" id="KW-0238">DNA-binding</keyword>
<gene>
    <name evidence="5" type="ORF">G9B33_001640</name>
</gene>
<reference evidence="5" key="1">
    <citation type="journal article" date="2018" name="Genome Biol.">
        <title>SKESA: strategic k-mer extension for scrupulous assemblies.</title>
        <authorList>
            <person name="Souvorov A."/>
            <person name="Agarwala R."/>
            <person name="Lipman D.J."/>
        </authorList>
    </citation>
    <scope>NUCLEOTIDE SEQUENCE</scope>
    <source>
        <strain evidence="5">MA.AU5 KAK-SR</strain>
    </source>
</reference>
<evidence type="ECO:0000313" key="5">
    <source>
        <dbReference type="EMBL" id="HAF1790686.1"/>
    </source>
</evidence>
<keyword evidence="2" id="KW-0805">Transcription regulation</keyword>
<dbReference type="AlphaFoldDB" id="A0A743C9U7"/>
<sequence length="124" mass="13612">MTGRTRDIQKVLERWGAWAASGNDNVDYAPIAAGFKNLLPSTRKARVSCSDDDGLLISGAMTLLKKHDPYLCRLLELHYIQRATLRGMEAHLGISRNLVSARLLKAEGFIDGCLSALGVPLEMD</sequence>
<comment type="caution">
    <text evidence="5">The sequence shown here is derived from an EMBL/GenBank/DDBJ whole genome shotgun (WGS) entry which is preliminary data.</text>
</comment>
<protein>
    <submittedName>
        <fullName evidence="5">Antitermination protein</fullName>
    </submittedName>
</protein>
<proteinExistence type="inferred from homology"/>
<reference evidence="5" key="2">
    <citation type="submission" date="2020-02" db="EMBL/GenBank/DDBJ databases">
        <authorList>
            <consortium name="NCBI Pathogen Detection Project"/>
        </authorList>
    </citation>
    <scope>NUCLEOTIDE SEQUENCE</scope>
    <source>
        <strain evidence="5">MA.AU5 KAK-SR</strain>
    </source>
</reference>
<evidence type="ECO:0000256" key="3">
    <source>
        <dbReference type="ARBA" id="ARBA00023125"/>
    </source>
</evidence>
<keyword evidence="4" id="KW-0804">Transcription</keyword>
<comment type="similarity">
    <text evidence="1">Belongs to the phage antitermination Q type 1 family.</text>
</comment>
<evidence type="ECO:0000256" key="1">
    <source>
        <dbReference type="ARBA" id="ARBA00010234"/>
    </source>
</evidence>
<name>A0A743C9U7_SALER</name>